<evidence type="ECO:0000313" key="3">
    <source>
        <dbReference type="Proteomes" id="UP000054270"/>
    </source>
</evidence>
<reference evidence="3" key="1">
    <citation type="submission" date="2014-04" db="EMBL/GenBank/DDBJ databases">
        <title>Evolutionary Origins and Diversification of the Mycorrhizal Mutualists.</title>
        <authorList>
            <consortium name="DOE Joint Genome Institute"/>
            <consortium name="Mycorrhizal Genomics Consortium"/>
            <person name="Kohler A."/>
            <person name="Kuo A."/>
            <person name="Nagy L.G."/>
            <person name="Floudas D."/>
            <person name="Copeland A."/>
            <person name="Barry K.W."/>
            <person name="Cichocki N."/>
            <person name="Veneault-Fourrey C."/>
            <person name="LaButti K."/>
            <person name="Lindquist E.A."/>
            <person name="Lipzen A."/>
            <person name="Lundell T."/>
            <person name="Morin E."/>
            <person name="Murat C."/>
            <person name="Riley R."/>
            <person name="Ohm R."/>
            <person name="Sun H."/>
            <person name="Tunlid A."/>
            <person name="Henrissat B."/>
            <person name="Grigoriev I.V."/>
            <person name="Hibbett D.S."/>
            <person name="Martin F."/>
        </authorList>
    </citation>
    <scope>NUCLEOTIDE SEQUENCE [LARGE SCALE GENOMIC DNA]</scope>
    <source>
        <strain evidence="3">FD-334 SS-4</strain>
    </source>
</reference>
<dbReference type="EMBL" id="KN817551">
    <property type="protein sequence ID" value="KJA22310.1"/>
    <property type="molecule type" value="Genomic_DNA"/>
</dbReference>
<evidence type="ECO:0000256" key="1">
    <source>
        <dbReference type="SAM" id="MobiDB-lite"/>
    </source>
</evidence>
<feature type="region of interest" description="Disordered" evidence="1">
    <location>
        <begin position="161"/>
        <end position="196"/>
    </location>
</feature>
<organism evidence="2 3">
    <name type="scientific">Hypholoma sublateritium (strain FD-334 SS-4)</name>
    <dbReference type="NCBI Taxonomy" id="945553"/>
    <lineage>
        <taxon>Eukaryota</taxon>
        <taxon>Fungi</taxon>
        <taxon>Dikarya</taxon>
        <taxon>Basidiomycota</taxon>
        <taxon>Agaricomycotina</taxon>
        <taxon>Agaricomycetes</taxon>
        <taxon>Agaricomycetidae</taxon>
        <taxon>Agaricales</taxon>
        <taxon>Agaricineae</taxon>
        <taxon>Strophariaceae</taxon>
        <taxon>Hypholoma</taxon>
    </lineage>
</organism>
<gene>
    <name evidence="2" type="ORF">HYPSUDRAFT_202322</name>
</gene>
<dbReference type="AlphaFoldDB" id="A0A0D2PR19"/>
<proteinExistence type="predicted"/>
<sequence length="221" mass="24309">MDRFLSRPLIAASWELRMKRRSCRLSLSVLRPCAYAVFKALPHSLDSACRRLPCPASPCPHCTRSPPSAASSRHLITVPLPSVRRPKDSRIRCSVLTHSSPVDLLHQRRAPESRPCTAAPVHGVDDPVWRCVCMCTGAHMSRLRAHAVFKALRCSLAFTCRRSPSPSSTRPHDAVPTERRFAPPPRHRPSPVCPQTQDFTAPLCSAHPSAPCQPARPGTGA</sequence>
<evidence type="ECO:0000313" key="2">
    <source>
        <dbReference type="EMBL" id="KJA22310.1"/>
    </source>
</evidence>
<accession>A0A0D2PR19</accession>
<protein>
    <submittedName>
        <fullName evidence="2">Uncharacterized protein</fullName>
    </submittedName>
</protein>
<name>A0A0D2PR19_HYPSF</name>
<dbReference type="Proteomes" id="UP000054270">
    <property type="component" value="Unassembled WGS sequence"/>
</dbReference>
<keyword evidence="3" id="KW-1185">Reference proteome</keyword>
<feature type="compositionally biased region" description="Basic and acidic residues" evidence="1">
    <location>
        <begin position="170"/>
        <end position="181"/>
    </location>
</feature>